<reference evidence="3 4" key="1">
    <citation type="submission" date="2019-06" db="EMBL/GenBank/DDBJ databases">
        <title>Genome sequence of Litorilinea aerophila BAA-2444.</title>
        <authorList>
            <person name="Maclea K.S."/>
            <person name="Maurais E.G."/>
            <person name="Iannazzi L.C."/>
        </authorList>
    </citation>
    <scope>NUCLEOTIDE SEQUENCE [LARGE SCALE GENOMIC DNA]</scope>
    <source>
        <strain evidence="3 4">ATCC BAA-2444</strain>
    </source>
</reference>
<dbReference type="SUPFAM" id="SSF49344">
    <property type="entry name" value="CBD9-like"/>
    <property type="match status" value="1"/>
</dbReference>
<accession>A0A540VGA8</accession>
<dbReference type="GO" id="GO:0030246">
    <property type="term" value="F:carbohydrate binding"/>
    <property type="evidence" value="ECO:0007669"/>
    <property type="project" value="InterPro"/>
</dbReference>
<dbReference type="EMBL" id="VIGC01000012">
    <property type="protein sequence ID" value="TQE95722.1"/>
    <property type="molecule type" value="Genomic_DNA"/>
</dbReference>
<evidence type="ECO:0000259" key="2">
    <source>
        <dbReference type="Pfam" id="PF06452"/>
    </source>
</evidence>
<name>A0A540VGA8_9CHLR</name>
<feature type="region of interest" description="Disordered" evidence="1">
    <location>
        <begin position="35"/>
        <end position="59"/>
    </location>
</feature>
<gene>
    <name evidence="3" type="ORF">FKZ61_11425</name>
</gene>
<dbReference type="GO" id="GO:0004553">
    <property type="term" value="F:hydrolase activity, hydrolyzing O-glycosyl compounds"/>
    <property type="evidence" value="ECO:0007669"/>
    <property type="project" value="InterPro"/>
</dbReference>
<keyword evidence="4" id="KW-1185">Reference proteome</keyword>
<evidence type="ECO:0000313" key="4">
    <source>
        <dbReference type="Proteomes" id="UP000317371"/>
    </source>
</evidence>
<dbReference type="GO" id="GO:0016052">
    <property type="term" value="P:carbohydrate catabolic process"/>
    <property type="evidence" value="ECO:0007669"/>
    <property type="project" value="InterPro"/>
</dbReference>
<protein>
    <recommendedName>
        <fullName evidence="2">Carbohydrate-binding domain-containing protein</fullName>
    </recommendedName>
</protein>
<dbReference type="OrthoDB" id="160168at2"/>
<organism evidence="3 4">
    <name type="scientific">Litorilinea aerophila</name>
    <dbReference type="NCBI Taxonomy" id="1204385"/>
    <lineage>
        <taxon>Bacteria</taxon>
        <taxon>Bacillati</taxon>
        <taxon>Chloroflexota</taxon>
        <taxon>Caldilineae</taxon>
        <taxon>Caldilineales</taxon>
        <taxon>Caldilineaceae</taxon>
        <taxon>Litorilinea</taxon>
    </lineage>
</organism>
<proteinExistence type="predicted"/>
<dbReference type="PROSITE" id="PS51257">
    <property type="entry name" value="PROKAR_LIPOPROTEIN"/>
    <property type="match status" value="1"/>
</dbReference>
<evidence type="ECO:0000313" key="3">
    <source>
        <dbReference type="EMBL" id="TQE95722.1"/>
    </source>
</evidence>
<dbReference type="Gene3D" id="2.60.40.1190">
    <property type="match status" value="1"/>
</dbReference>
<dbReference type="InterPro" id="IPR010502">
    <property type="entry name" value="Carb-bd_dom_fam9"/>
</dbReference>
<dbReference type="Pfam" id="PF06452">
    <property type="entry name" value="CBM9_1"/>
    <property type="match status" value="1"/>
</dbReference>
<dbReference type="Proteomes" id="UP000317371">
    <property type="component" value="Unassembled WGS sequence"/>
</dbReference>
<feature type="compositionally biased region" description="Pro residues" evidence="1">
    <location>
        <begin position="35"/>
        <end position="55"/>
    </location>
</feature>
<dbReference type="AlphaFoldDB" id="A0A540VGA8"/>
<comment type="caution">
    <text evidence="3">The sequence shown here is derived from an EMBL/GenBank/DDBJ whole genome shotgun (WGS) entry which is preliminary data.</text>
</comment>
<sequence>MRCVGSISLWAVLLWGSLGLLAACNRTNDLLPSTPSTPPPVILPQATPTPEPPLTPEGQSVRALSARNGVETVDRAGGRRPLPAPTRTFLTAGDGVDVDLDGRVLLRFADGVEIEVMRDGELTFRELALDERDVRLALVSRGGTARFDIDSRLQVSMTVETEFAQIVATGTSFLVVKELDSPLEWVIGLESEDDLQVTARNDPNPDQPTTKGVDSGVARWIAPIDVPSAGIAYDGFSVLDWMDRLENGEPVAEIGEVLWPHADAVLDTGGLAELPPPGEPFTLPFDLGQVTLILEPEPGFGPPAYRLVDCNGDGRQDIFMELGALTLDFRTVLARVRDVDVTVLAGDEEARGTFQAYDPAYAAMNGEAFTLAPGTQEVISLHSELPYHYARLTLSQGCFLGVSLTPPEMAPRPATEPSSTLAAPPPAIDFQEATARPAENGRLRAWTGLPIVVDGDVSEWPTPEGEGVSTGPGWTPLATVVYDNGCAARYPVARYGRTIPTDLAARVQFAYDEAYLYVAFVVEDDGFVGYSGGDYQYFNGDAPQLLLDLDLAGDFQDTGRSGDDRQVDLRAGVGQPGTRTAVALWDLATLQATSYPDARVAAQGVDGGYVLEAALPWAPLGIAPQSGLQLGLAASISDNDRPEANVQQCMISTAPGRDWQDPTTWGTLLLAGPPNHP</sequence>
<feature type="domain" description="Carbohydrate-binding" evidence="2">
    <location>
        <begin position="501"/>
        <end position="671"/>
    </location>
</feature>
<dbReference type="InParanoid" id="A0A540VGA8"/>
<dbReference type="RefSeq" id="WP_141610257.1">
    <property type="nucleotide sequence ID" value="NZ_VIGC02000012.1"/>
</dbReference>
<evidence type="ECO:0000256" key="1">
    <source>
        <dbReference type="SAM" id="MobiDB-lite"/>
    </source>
</evidence>